<dbReference type="EMBL" id="SOEB01000027">
    <property type="protein sequence ID" value="TDX23249.1"/>
    <property type="molecule type" value="Genomic_DNA"/>
</dbReference>
<evidence type="ECO:0000313" key="3">
    <source>
        <dbReference type="Proteomes" id="UP000295484"/>
    </source>
</evidence>
<dbReference type="InterPro" id="IPR009562">
    <property type="entry name" value="DUF1178"/>
</dbReference>
<evidence type="ECO:0000313" key="2">
    <source>
        <dbReference type="EMBL" id="TDX23249.1"/>
    </source>
</evidence>
<proteinExistence type="predicted"/>
<feature type="region of interest" description="Disordered" evidence="1">
    <location>
        <begin position="51"/>
        <end position="81"/>
    </location>
</feature>
<organism evidence="2 3">
    <name type="scientific">Rhodovulum visakhapatnamense</name>
    <dbReference type="NCBI Taxonomy" id="364297"/>
    <lineage>
        <taxon>Bacteria</taxon>
        <taxon>Pseudomonadati</taxon>
        <taxon>Pseudomonadota</taxon>
        <taxon>Alphaproteobacteria</taxon>
        <taxon>Rhodobacterales</taxon>
        <taxon>Paracoccaceae</taxon>
        <taxon>Rhodovulum</taxon>
    </lineage>
</organism>
<name>A0A4R8FC77_9RHOB</name>
<dbReference type="Pfam" id="PF06676">
    <property type="entry name" value="DUF1178"/>
    <property type="match status" value="1"/>
</dbReference>
<evidence type="ECO:0008006" key="4">
    <source>
        <dbReference type="Google" id="ProtNLM"/>
    </source>
</evidence>
<comment type="caution">
    <text evidence="2">The sequence shown here is derived from an EMBL/GenBank/DDBJ whole genome shotgun (WGS) entry which is preliminary data.</text>
</comment>
<accession>A0A4R8FC77</accession>
<dbReference type="Proteomes" id="UP000295484">
    <property type="component" value="Unassembled WGS sequence"/>
</dbReference>
<dbReference type="RefSeq" id="WP_113668390.1">
    <property type="nucleotide sequence ID" value="NZ_SOEB01000027.1"/>
</dbReference>
<reference evidence="2 3" key="1">
    <citation type="submission" date="2019-03" db="EMBL/GenBank/DDBJ databases">
        <title>Genomic Encyclopedia of Type Strains, Phase IV (KMG-IV): sequencing the most valuable type-strain genomes for metagenomic binning, comparative biology and taxonomic classification.</title>
        <authorList>
            <person name="Goeker M."/>
        </authorList>
    </citation>
    <scope>NUCLEOTIDE SEQUENCE [LARGE SCALE GENOMIC DNA]</scope>
    <source>
        <strain evidence="2 3">JA181</strain>
    </source>
</reference>
<gene>
    <name evidence="2" type="ORF">EV657_1275</name>
</gene>
<dbReference type="PIRSF" id="PIRSF032131">
    <property type="entry name" value="UCP032131"/>
    <property type="match status" value="1"/>
</dbReference>
<protein>
    <recommendedName>
        <fullName evidence="4">DUF1178 family protein</fullName>
    </recommendedName>
</protein>
<sequence>MIRYALTCADGHRFESWFQSASAFDTLLSGGHVTCAVCGNGTVSKALMAPNVATDRPGADPAPPERTQSAPTLSAPAHPAEQALADLRKRIEEKSDYVGLRFVQEARDMHAGLSPARPIHGEARADEALRLIEDGIPVAPLPFLPSRKTN</sequence>
<evidence type="ECO:0000256" key="1">
    <source>
        <dbReference type="SAM" id="MobiDB-lite"/>
    </source>
</evidence>
<dbReference type="AlphaFoldDB" id="A0A4R8FC77"/>